<name>A0AAE1D8H7_9GAST</name>
<dbReference type="AlphaFoldDB" id="A0AAE1D8H7"/>
<gene>
    <name evidence="2" type="ORF">RRG08_024266</name>
</gene>
<protein>
    <submittedName>
        <fullName evidence="2">Uncharacterized protein</fullName>
    </submittedName>
</protein>
<sequence length="252" mass="29071">MEPRHPQSGPDTRLDLARARQPSGFNFPKIILSYKFAIHSWVLEKHSSRSGHYIGRAQLVANAEMKIYVVLMKRSAERHARYNARSVLVGEVVEDRRGRGEWHHRIEFGREGTYTCTPCRTRACEVTDVIWCRPAVWEGQGLARRPRRQHDSYSYCYCTVCARDCWLCPGEIMKVLYPFVPPRNVIILSTSLLTPFSYRTHPRRARPVTPLSTGDTSQTGATSQGRRTPAKLFRLPTVNFLFKGVERLHREM</sequence>
<dbReference type="Proteomes" id="UP001283361">
    <property type="component" value="Unassembled WGS sequence"/>
</dbReference>
<proteinExistence type="predicted"/>
<dbReference type="EMBL" id="JAWDGP010004902">
    <property type="protein sequence ID" value="KAK3761399.1"/>
    <property type="molecule type" value="Genomic_DNA"/>
</dbReference>
<evidence type="ECO:0000256" key="1">
    <source>
        <dbReference type="SAM" id="MobiDB-lite"/>
    </source>
</evidence>
<feature type="region of interest" description="Disordered" evidence="1">
    <location>
        <begin position="203"/>
        <end position="228"/>
    </location>
</feature>
<keyword evidence="3" id="KW-1185">Reference proteome</keyword>
<evidence type="ECO:0000313" key="2">
    <source>
        <dbReference type="EMBL" id="KAK3761399.1"/>
    </source>
</evidence>
<evidence type="ECO:0000313" key="3">
    <source>
        <dbReference type="Proteomes" id="UP001283361"/>
    </source>
</evidence>
<organism evidence="2 3">
    <name type="scientific">Elysia crispata</name>
    <name type="common">lettuce slug</name>
    <dbReference type="NCBI Taxonomy" id="231223"/>
    <lineage>
        <taxon>Eukaryota</taxon>
        <taxon>Metazoa</taxon>
        <taxon>Spiralia</taxon>
        <taxon>Lophotrochozoa</taxon>
        <taxon>Mollusca</taxon>
        <taxon>Gastropoda</taxon>
        <taxon>Heterobranchia</taxon>
        <taxon>Euthyneura</taxon>
        <taxon>Panpulmonata</taxon>
        <taxon>Sacoglossa</taxon>
        <taxon>Placobranchoidea</taxon>
        <taxon>Plakobranchidae</taxon>
        <taxon>Elysia</taxon>
    </lineage>
</organism>
<comment type="caution">
    <text evidence="2">The sequence shown here is derived from an EMBL/GenBank/DDBJ whole genome shotgun (WGS) entry which is preliminary data.</text>
</comment>
<accession>A0AAE1D8H7</accession>
<feature type="compositionally biased region" description="Polar residues" evidence="1">
    <location>
        <begin position="210"/>
        <end position="226"/>
    </location>
</feature>
<reference evidence="2" key="1">
    <citation type="journal article" date="2023" name="G3 (Bethesda)">
        <title>A reference genome for the long-term kleptoplast-retaining sea slug Elysia crispata morphotype clarki.</title>
        <authorList>
            <person name="Eastman K.E."/>
            <person name="Pendleton A.L."/>
            <person name="Shaikh M.A."/>
            <person name="Suttiyut T."/>
            <person name="Ogas R."/>
            <person name="Tomko P."/>
            <person name="Gavelis G."/>
            <person name="Widhalm J.R."/>
            <person name="Wisecaver J.H."/>
        </authorList>
    </citation>
    <scope>NUCLEOTIDE SEQUENCE</scope>
    <source>
        <strain evidence="2">ECLA1</strain>
    </source>
</reference>